<feature type="signal peptide" evidence="1">
    <location>
        <begin position="1"/>
        <end position="25"/>
    </location>
</feature>
<dbReference type="SUPFAM" id="SSF89372">
    <property type="entry name" value="Fucose-specific lectin"/>
    <property type="match status" value="2"/>
</dbReference>
<reference evidence="2 3" key="1">
    <citation type="journal article" date="2023" name="Hortic Res">
        <title>Pangenome of water caltrop reveals structural variations and asymmetric subgenome divergence after allopolyploidization.</title>
        <authorList>
            <person name="Zhang X."/>
            <person name="Chen Y."/>
            <person name="Wang L."/>
            <person name="Yuan Y."/>
            <person name="Fang M."/>
            <person name="Shi L."/>
            <person name="Lu R."/>
            <person name="Comes H.P."/>
            <person name="Ma Y."/>
            <person name="Chen Y."/>
            <person name="Huang G."/>
            <person name="Zhou Y."/>
            <person name="Zheng Z."/>
            <person name="Qiu Y."/>
        </authorList>
    </citation>
    <scope>NUCLEOTIDE SEQUENCE [LARGE SCALE GENOMIC DNA]</scope>
    <source>
        <tissue evidence="2">Roots</tissue>
    </source>
</reference>
<evidence type="ECO:0000313" key="3">
    <source>
        <dbReference type="Proteomes" id="UP001345219"/>
    </source>
</evidence>
<gene>
    <name evidence="2" type="ORF">SAY87_017952</name>
</gene>
<dbReference type="PANTHER" id="PTHR36893:SF1">
    <property type="entry name" value="BULB-TYPE LECTIN DOMAIN-CONTAINING PROTEIN"/>
    <property type="match status" value="1"/>
</dbReference>
<organism evidence="2 3">
    <name type="scientific">Trapa incisa</name>
    <dbReference type="NCBI Taxonomy" id="236973"/>
    <lineage>
        <taxon>Eukaryota</taxon>
        <taxon>Viridiplantae</taxon>
        <taxon>Streptophyta</taxon>
        <taxon>Embryophyta</taxon>
        <taxon>Tracheophyta</taxon>
        <taxon>Spermatophyta</taxon>
        <taxon>Magnoliopsida</taxon>
        <taxon>eudicotyledons</taxon>
        <taxon>Gunneridae</taxon>
        <taxon>Pentapetalae</taxon>
        <taxon>rosids</taxon>
        <taxon>malvids</taxon>
        <taxon>Myrtales</taxon>
        <taxon>Lythraceae</taxon>
        <taxon>Trapa</taxon>
    </lineage>
</organism>
<dbReference type="AlphaFoldDB" id="A0AAN7L397"/>
<feature type="chain" id="PRO_5042824596" evidence="1">
    <location>
        <begin position="26"/>
        <end position="920"/>
    </location>
</feature>
<dbReference type="Gene3D" id="2.120.10.70">
    <property type="entry name" value="Fucose-specific lectin"/>
    <property type="match status" value="1"/>
</dbReference>
<dbReference type="PANTHER" id="PTHR36893">
    <property type="entry name" value="OS01G0275950 PROTEIN"/>
    <property type="match status" value="1"/>
</dbReference>
<keyword evidence="1" id="KW-0732">Signal</keyword>
<name>A0AAN7L397_9MYRT</name>
<keyword evidence="3" id="KW-1185">Reference proteome</keyword>
<sequence length="920" mass="103889">MSQGRRRALLFMAIISLVSFPVIRASVSWFPYHYTQQANRQFVQKTDRFWEYDEHAKKWTEVELPRELVSCVDGNCTRVSLIHLSKRSGNEGGEMMESSGVALPQRKRISLSKMSETSIWITGESGSIYERFWNGAQWVMAPHELPISAGRAMSVLFVNQTILALAEAGQLYQMQLTGEGSHPVWEELSSEKGKGATIQIKSGFVSHDRGKAYFCTKKGMLLELVEVETPRWVNHGQPPGANVAEIAGAAILRSEVIFTISSTGELYEFDRSSRPSWKKHMRADGRSEDTLLMTTRGHVLPSLNGDNSVSLFLLSKGGKLIERRLNQWKWKWIVHESPKEHNLSSISSVQQDESLENSYSLFFTTTTGSILEYRKSKHPETSNDHVPENWVNHKHPMHARAARGIAGVQIHMGRILFPLDDGRLGELHLSGMGGETSGPAQVSIRKKSLTKYLWSILDSPETEGWNAEYCTEERGPANCINGVKDDNSMDGSVLTRTVIRRKQANQMQQPYLFPGTSGLDIPEYSLPHDWTSTNFRLRLMQGGRSFFLITNSGMTFEYLYTENLWFWLEHDHSTPVKGVVGIYNGSIFVVDVYGSLFMRERTSNNALKWKNCTAMRKAKQVIGGPPWDGNSGTEGTHKVEDAIFFVSYGGSLLQFTVSQGKFRWKDCRSPMSTKIVSIVDQEQFRRNIVFAVGRNGRLYQYNKVTKLWHEHSQSNHLVLSRSPGTAMRPSMVSLAGSLFMLSEDGRLVEYRWNAAEEWNWVEHGTPDKGVALVGSTGPCFLGGQLFLIGSDGAAYLRYMDQAMWKWEDLGYPLSHHGAFGDGMATSEVKHVKDKVCMMNEDFNTRVEKKQEEGGAVNVNCDPKVASTRPIPFSEDSVIFELRDGRLAEIRKTEDGHWIWSRVIGTPSSLCYENYWAALEM</sequence>
<dbReference type="Proteomes" id="UP001345219">
    <property type="component" value="Chromosome 14"/>
</dbReference>
<protein>
    <submittedName>
        <fullName evidence="2">Uncharacterized protein</fullName>
    </submittedName>
</protein>
<comment type="caution">
    <text evidence="2">The sequence shown here is derived from an EMBL/GenBank/DDBJ whole genome shotgun (WGS) entry which is preliminary data.</text>
</comment>
<evidence type="ECO:0000256" key="1">
    <source>
        <dbReference type="SAM" id="SignalP"/>
    </source>
</evidence>
<dbReference type="EMBL" id="JAXIOK010000002">
    <property type="protein sequence ID" value="KAK4777765.1"/>
    <property type="molecule type" value="Genomic_DNA"/>
</dbReference>
<accession>A0AAN7L397</accession>
<proteinExistence type="predicted"/>
<evidence type="ECO:0000313" key="2">
    <source>
        <dbReference type="EMBL" id="KAK4777765.1"/>
    </source>
</evidence>